<dbReference type="Proteomes" id="UP000815677">
    <property type="component" value="Unassembled WGS sequence"/>
</dbReference>
<protein>
    <submittedName>
        <fullName evidence="1">Uncharacterized protein</fullName>
    </submittedName>
</protein>
<name>A0ABQ0L2J3_MYCCL</name>
<accession>A0ABQ0L2J3</accession>
<evidence type="ECO:0000313" key="1">
    <source>
        <dbReference type="EMBL" id="GAT45358.1"/>
    </source>
</evidence>
<reference evidence="1" key="1">
    <citation type="submission" date="2014-09" db="EMBL/GenBank/DDBJ databases">
        <title>Genome sequence of the luminous mushroom Mycena chlorophos for searching fungal bioluminescence genes.</title>
        <authorList>
            <person name="Tanaka Y."/>
            <person name="Kasuga D."/>
            <person name="Oba Y."/>
            <person name="Hase S."/>
            <person name="Sato K."/>
            <person name="Oba Y."/>
            <person name="Sakakibara Y."/>
        </authorList>
    </citation>
    <scope>NUCLEOTIDE SEQUENCE</scope>
</reference>
<dbReference type="EMBL" id="DF841136">
    <property type="protein sequence ID" value="GAT45358.1"/>
    <property type="molecule type" value="Genomic_DNA"/>
</dbReference>
<sequence>MAEQPTARERAQALLQVLFADATGLVSASDRAIALQRADPALYRELKKKSRAATAASRRGPRMLDRACNQYQRRFLAQQGELETDVDALARQLRSMEIGYNGPTCIVPPKATHALLSRIWHSNPTAIYSTPLAHHLNPPILHTVYKIAQLQQLVPRQMDLEQLLHDFFALAGLDPSVVLMDFFV</sequence>
<evidence type="ECO:0000313" key="2">
    <source>
        <dbReference type="Proteomes" id="UP000815677"/>
    </source>
</evidence>
<proteinExistence type="predicted"/>
<keyword evidence="2" id="KW-1185">Reference proteome</keyword>
<gene>
    <name evidence="1" type="ORF">MCHLO_02944</name>
</gene>
<organism evidence="1 2">
    <name type="scientific">Mycena chlorophos</name>
    <name type="common">Agaric fungus</name>
    <name type="synonym">Agaricus chlorophos</name>
    <dbReference type="NCBI Taxonomy" id="658473"/>
    <lineage>
        <taxon>Eukaryota</taxon>
        <taxon>Fungi</taxon>
        <taxon>Dikarya</taxon>
        <taxon>Basidiomycota</taxon>
        <taxon>Agaricomycotina</taxon>
        <taxon>Agaricomycetes</taxon>
        <taxon>Agaricomycetidae</taxon>
        <taxon>Agaricales</taxon>
        <taxon>Marasmiineae</taxon>
        <taxon>Mycenaceae</taxon>
        <taxon>Mycena</taxon>
    </lineage>
</organism>